<dbReference type="GeneID" id="80554291"/>
<sequence length="191" mass="21922">MLESYIQRWPVVQTCNYRSLMVLTLLTINQETLNIYLSLDKLTKRLSMLTEAGYQISIRFESSCLRLDNVNFRCVKRGYNKLILALEHWYYRWLIAIIPTSGRIVSLGMHSPFDVCQGSLPCTYCSRSKITLPQKLSLKEVLLIQSQEQNSLAGTSAINYIYRSCLEQNSTSWNSNSSHSALLCTESKMES</sequence>
<reference evidence="1 2" key="1">
    <citation type="submission" date="2019-05" db="EMBL/GenBank/DDBJ databases">
        <title>Genomic Characterization of 104 Bunyaviruses in the Families Peribunyaviridae, Nairoviridae, and Phenuiviridae.</title>
        <authorList>
            <person name="Kapuscinski M."/>
            <person name="Bergren N."/>
            <person name="Russell B."/>
            <person name="Lee J."/>
            <person name="Borland E."/>
            <person name="King D."/>
            <person name="Burkhalter K."/>
            <person name="Stenglein M."/>
            <person name="Kading R."/>
        </authorList>
    </citation>
    <scope>NUCLEOTIDE SEQUENCE [LARGE SCALE GENOMIC DNA]</scope>
    <source>
        <strain evidence="1 2">BeAn 141106</strain>
    </source>
</reference>
<dbReference type="RefSeq" id="YP_010840720.1">
    <property type="nucleotide sequence ID" value="NC_078964.1"/>
</dbReference>
<organism evidence="1 2">
    <name type="scientific">Belem virus</name>
    <dbReference type="NCBI Taxonomy" id="2748241"/>
    <lineage>
        <taxon>Viruses</taxon>
        <taxon>Riboviria</taxon>
        <taxon>Orthornavirae</taxon>
        <taxon>Negarnaviricota</taxon>
        <taxon>Polyploviricotina</taxon>
        <taxon>Bunyaviricetes</taxon>
        <taxon>Elliovirales</taxon>
        <taxon>Peribunyaviridae</taxon>
        <taxon>Orthobunyavirus</taxon>
        <taxon>Orthobunyavirus belemense</taxon>
    </lineage>
</organism>
<evidence type="ECO:0000313" key="1">
    <source>
        <dbReference type="EMBL" id="QLA47088.1"/>
    </source>
</evidence>
<accession>A0A7D9MVZ8</accession>
<dbReference type="Proteomes" id="UP001301041">
    <property type="component" value="Genome"/>
</dbReference>
<proteinExistence type="predicted"/>
<protein>
    <submittedName>
        <fullName evidence="1">NSs</fullName>
    </submittedName>
</protein>
<evidence type="ECO:0000313" key="2">
    <source>
        <dbReference type="Proteomes" id="UP001301041"/>
    </source>
</evidence>
<name>A0A7D9MVZ8_9VIRU</name>
<dbReference type="EMBL" id="MK896621">
    <property type="protein sequence ID" value="QLA47088.1"/>
    <property type="molecule type" value="Viral_cRNA"/>
</dbReference>
<dbReference type="KEGG" id="vg:80554291"/>
<keyword evidence="2" id="KW-1185">Reference proteome</keyword>